<gene>
    <name evidence="2" type="ORF">BZG73_13730</name>
</gene>
<organism evidence="2 3">
    <name type="scientific">Salinivibrio siamensis</name>
    <dbReference type="NCBI Taxonomy" id="414286"/>
    <lineage>
        <taxon>Bacteria</taxon>
        <taxon>Pseudomonadati</taxon>
        <taxon>Pseudomonadota</taxon>
        <taxon>Gammaproteobacteria</taxon>
        <taxon>Vibrionales</taxon>
        <taxon>Vibrionaceae</taxon>
        <taxon>Salinivibrio</taxon>
    </lineage>
</organism>
<accession>A0ABX3K5Z4</accession>
<protein>
    <submittedName>
        <fullName evidence="2">Type IV secretion protein Rhs</fullName>
    </submittedName>
</protein>
<feature type="domain" description="Bacterial toxin 44" evidence="1">
    <location>
        <begin position="54"/>
        <end position="121"/>
    </location>
</feature>
<comment type="caution">
    <text evidence="2">The sequence shown here is derived from an EMBL/GenBank/DDBJ whole genome shotgun (WGS) entry which is preliminary data.</text>
</comment>
<reference evidence="2 3" key="1">
    <citation type="journal article" date="2017" name="Genome Announc.">
        <title>Draft Genome Sequences of Salinivibrio proteolyticus, Salinivibrio sharmensis, Salinivibrio siamensis, Salinivibrio costicola subsp. alcaliphilus, Salinivibrio costicola subsp. vallismortis, and 29 New Isolates Belonging to the Genus Salinivibrio.</title>
        <authorList>
            <person name="Lopez-Hermoso C."/>
            <person name="de la Haba R.R."/>
            <person name="Sanchez-Porro C."/>
            <person name="Bayliss S.C."/>
            <person name="Feil E.J."/>
            <person name="Ventosa A."/>
        </authorList>
    </citation>
    <scope>NUCLEOTIDE SEQUENCE [LARGE SCALE GENOMIC DNA]</scope>
    <source>
        <strain evidence="2 3">JCM 14472</strain>
    </source>
</reference>
<dbReference type="Pfam" id="PF15607">
    <property type="entry name" value="Ntox44"/>
    <property type="match status" value="1"/>
</dbReference>
<evidence type="ECO:0000313" key="3">
    <source>
        <dbReference type="Proteomes" id="UP000189410"/>
    </source>
</evidence>
<dbReference type="InterPro" id="IPR028946">
    <property type="entry name" value="Ntox44"/>
</dbReference>
<dbReference type="EMBL" id="MUFB01000031">
    <property type="protein sequence ID" value="OOE81499.1"/>
    <property type="molecule type" value="Genomic_DNA"/>
</dbReference>
<dbReference type="Proteomes" id="UP000189410">
    <property type="component" value="Unassembled WGS sequence"/>
</dbReference>
<name>A0ABX3K5Z4_9GAMM</name>
<evidence type="ECO:0000259" key="1">
    <source>
        <dbReference type="Pfam" id="PF15607"/>
    </source>
</evidence>
<proteinExistence type="predicted"/>
<sequence>MAQYPASPEGVSVDANMKMIRNKFGKLVGAIDYYWFYEQVRNGGAWDYKQIGPYEDFGNFHYGAVGYAGGIPEAILLRAAGCAQMRAGTSLDEWNNCLGDVPYGDDPNDQKQIKLGIEYAKNKGY</sequence>
<dbReference type="RefSeq" id="WP_077668589.1">
    <property type="nucleotide sequence ID" value="NZ_MUFB01000031.1"/>
</dbReference>
<evidence type="ECO:0000313" key="2">
    <source>
        <dbReference type="EMBL" id="OOE81499.1"/>
    </source>
</evidence>
<keyword evidence="3" id="KW-1185">Reference proteome</keyword>